<dbReference type="SUPFAM" id="SSF48498">
    <property type="entry name" value="Tetracyclin repressor-like, C-terminal domain"/>
    <property type="match status" value="1"/>
</dbReference>
<comment type="caution">
    <text evidence="4">The sequence shown here is derived from an EMBL/GenBank/DDBJ whole genome shotgun (WGS) entry which is preliminary data.</text>
</comment>
<organism evidence="4 5">
    <name type="scientific">Hominiventricola filiformis</name>
    <dbReference type="NCBI Taxonomy" id="2885352"/>
    <lineage>
        <taxon>Bacteria</taxon>
        <taxon>Bacillati</taxon>
        <taxon>Bacillota</taxon>
        <taxon>Clostridia</taxon>
        <taxon>Lachnospirales</taxon>
        <taxon>Lachnospiraceae</taxon>
        <taxon>Hominiventricola</taxon>
    </lineage>
</organism>
<dbReference type="PANTHER" id="PTHR43479:SF11">
    <property type="entry name" value="ACREF_ENVCD OPERON REPRESSOR-RELATED"/>
    <property type="match status" value="1"/>
</dbReference>
<dbReference type="SUPFAM" id="SSF46689">
    <property type="entry name" value="Homeodomain-like"/>
    <property type="match status" value="1"/>
</dbReference>
<evidence type="ECO:0000256" key="2">
    <source>
        <dbReference type="PROSITE-ProRule" id="PRU00335"/>
    </source>
</evidence>
<evidence type="ECO:0000313" key="5">
    <source>
        <dbReference type="Proteomes" id="UP001198220"/>
    </source>
</evidence>
<keyword evidence="1 2" id="KW-0238">DNA-binding</keyword>
<dbReference type="Gene3D" id="1.10.357.10">
    <property type="entry name" value="Tetracycline Repressor, domain 2"/>
    <property type="match status" value="1"/>
</dbReference>
<dbReference type="AlphaFoldDB" id="A0AAE3DCN0"/>
<protein>
    <submittedName>
        <fullName evidence="4">TetR/AcrR family transcriptional regulator helix-turn-helix transcriptional regulator</fullName>
    </submittedName>
</protein>
<dbReference type="InterPro" id="IPR009057">
    <property type="entry name" value="Homeodomain-like_sf"/>
</dbReference>
<dbReference type="InterPro" id="IPR001647">
    <property type="entry name" value="HTH_TetR"/>
</dbReference>
<proteinExistence type="predicted"/>
<gene>
    <name evidence="4" type="ORF">LKD36_15295</name>
</gene>
<dbReference type="PRINTS" id="PR00455">
    <property type="entry name" value="HTHTETR"/>
</dbReference>
<reference evidence="4 5" key="1">
    <citation type="submission" date="2021-10" db="EMBL/GenBank/DDBJ databases">
        <title>Anaerobic single-cell dispensing facilitates the cultivation of human gut bacteria.</title>
        <authorList>
            <person name="Afrizal A."/>
        </authorList>
    </citation>
    <scope>NUCLEOTIDE SEQUENCE [LARGE SCALE GENOMIC DNA]</scope>
    <source>
        <strain evidence="4 5">CLA-AA-H276</strain>
    </source>
</reference>
<evidence type="ECO:0000259" key="3">
    <source>
        <dbReference type="PROSITE" id="PS50977"/>
    </source>
</evidence>
<keyword evidence="5" id="KW-1185">Reference proteome</keyword>
<dbReference type="InterPro" id="IPR036271">
    <property type="entry name" value="Tet_transcr_reg_TetR-rel_C_sf"/>
</dbReference>
<dbReference type="Proteomes" id="UP001198220">
    <property type="component" value="Unassembled WGS sequence"/>
</dbReference>
<accession>A0AAE3DCN0</accession>
<dbReference type="RefSeq" id="WP_308460136.1">
    <property type="nucleotide sequence ID" value="NZ_JAJEPS010000022.1"/>
</dbReference>
<dbReference type="PANTHER" id="PTHR43479">
    <property type="entry name" value="ACREF/ENVCD OPERON REPRESSOR-RELATED"/>
    <property type="match status" value="1"/>
</dbReference>
<feature type="DNA-binding region" description="H-T-H motif" evidence="2">
    <location>
        <begin position="30"/>
        <end position="49"/>
    </location>
</feature>
<evidence type="ECO:0000256" key="1">
    <source>
        <dbReference type="ARBA" id="ARBA00023125"/>
    </source>
</evidence>
<evidence type="ECO:0000313" key="4">
    <source>
        <dbReference type="EMBL" id="MCC2127520.1"/>
    </source>
</evidence>
<dbReference type="GO" id="GO:0003677">
    <property type="term" value="F:DNA binding"/>
    <property type="evidence" value="ECO:0007669"/>
    <property type="project" value="UniProtKB-UniRule"/>
</dbReference>
<name>A0AAE3DCN0_9FIRM</name>
<dbReference type="PROSITE" id="PS50977">
    <property type="entry name" value="HTH_TETR_2"/>
    <property type="match status" value="1"/>
</dbReference>
<feature type="domain" description="HTH tetR-type" evidence="3">
    <location>
        <begin position="7"/>
        <end position="67"/>
    </location>
</feature>
<dbReference type="EMBL" id="JAJEPS010000022">
    <property type="protein sequence ID" value="MCC2127520.1"/>
    <property type="molecule type" value="Genomic_DNA"/>
</dbReference>
<dbReference type="Pfam" id="PF00440">
    <property type="entry name" value="TetR_N"/>
    <property type="match status" value="1"/>
</dbReference>
<dbReference type="InterPro" id="IPR050624">
    <property type="entry name" value="HTH-type_Tx_Regulator"/>
</dbReference>
<sequence length="193" mass="22736">MAKKNQKKTKSKIVSAAWKLFYEQGYEDTTIEEIIEESGTSKGSFYHYFEGKDALLGSLAYMMDEKYEELEPTISEDADCYEVLLYLNRELLTMIEESINVELLTRLYSTQLTTHGERPLLDHGRTYYKLLKKIISRGREKKELRTDMSVSEMVRYYAMCERALLYEWCLRKGEYSLSEEAERKFPMMIGSLK</sequence>